<gene>
    <name evidence="1" type="ORF">PSU4_47400</name>
</gene>
<dbReference type="AlphaFoldDB" id="A0A511DLU7"/>
<keyword evidence="2" id="KW-1185">Reference proteome</keyword>
<dbReference type="EMBL" id="BJVJ01000063">
    <property type="protein sequence ID" value="GEL25786.1"/>
    <property type="molecule type" value="Genomic_DNA"/>
</dbReference>
<comment type="caution">
    <text evidence="1">The sequence shown here is derived from an EMBL/GenBank/DDBJ whole genome shotgun (WGS) entry which is preliminary data.</text>
</comment>
<proteinExistence type="predicted"/>
<accession>A0A511DLU7</accession>
<evidence type="ECO:0000313" key="2">
    <source>
        <dbReference type="Proteomes" id="UP000321685"/>
    </source>
</evidence>
<dbReference type="Proteomes" id="UP000321685">
    <property type="component" value="Unassembled WGS sequence"/>
</dbReference>
<reference evidence="1 2" key="1">
    <citation type="submission" date="2019-07" db="EMBL/GenBank/DDBJ databases">
        <title>Whole genome shotgun sequence of Pseudonocardia sulfidoxydans NBRC 16205.</title>
        <authorList>
            <person name="Hosoyama A."/>
            <person name="Uohara A."/>
            <person name="Ohji S."/>
            <person name="Ichikawa N."/>
        </authorList>
    </citation>
    <scope>NUCLEOTIDE SEQUENCE [LARGE SCALE GENOMIC DNA]</scope>
    <source>
        <strain evidence="1 2">NBRC 16205</strain>
    </source>
</reference>
<organism evidence="1 2">
    <name type="scientific">Pseudonocardia sulfidoxydans NBRC 16205</name>
    <dbReference type="NCBI Taxonomy" id="1223511"/>
    <lineage>
        <taxon>Bacteria</taxon>
        <taxon>Bacillati</taxon>
        <taxon>Actinomycetota</taxon>
        <taxon>Actinomycetes</taxon>
        <taxon>Pseudonocardiales</taxon>
        <taxon>Pseudonocardiaceae</taxon>
        <taxon>Pseudonocardia</taxon>
    </lineage>
</organism>
<evidence type="ECO:0000313" key="1">
    <source>
        <dbReference type="EMBL" id="GEL25786.1"/>
    </source>
</evidence>
<sequence>MQGREKTGRAGRCARCGAATSPTDRAGVAGIGPSRAEADGMGLVSRLRRSRAARAGRRVPEADEAHLRAWAAAHRGVEMFVEPRTTVTDTTAVMVAADGSWTRRRVGGPEGARRLARSLRLPVYDVQIVGYPQRMRDHDARERVLRERRRREDLER</sequence>
<name>A0A511DLU7_9PSEU</name>
<protein>
    <submittedName>
        <fullName evidence="1">Uncharacterized protein</fullName>
    </submittedName>
</protein>